<evidence type="ECO:0000256" key="4">
    <source>
        <dbReference type="ARBA" id="ARBA00022741"/>
    </source>
</evidence>
<dbReference type="EMBL" id="JARQZJ010000126">
    <property type="protein sequence ID" value="KAK9890618.1"/>
    <property type="molecule type" value="Genomic_DNA"/>
</dbReference>
<dbReference type="InterPro" id="IPR003094">
    <property type="entry name" value="6Pfruct_kin"/>
</dbReference>
<keyword evidence="2" id="KW-0597">Phosphoprotein</keyword>
<dbReference type="AlphaFoldDB" id="A0AAW1V6A6"/>
<dbReference type="GO" id="GO:0006000">
    <property type="term" value="P:fructose metabolic process"/>
    <property type="evidence" value="ECO:0007669"/>
    <property type="project" value="InterPro"/>
</dbReference>
<feature type="binding site" evidence="10">
    <location>
        <position position="303"/>
    </location>
    <ligand>
        <name>substrate</name>
    </ligand>
</feature>
<dbReference type="Pfam" id="PF01591">
    <property type="entry name" value="6PF2K"/>
    <property type="match status" value="1"/>
</dbReference>
<keyword evidence="3" id="KW-0808">Transferase</keyword>
<dbReference type="FunFam" id="3.40.50.300:FF:000047">
    <property type="entry name" value="6-phosphofructo-2-kinase/fructose-2, 6-bisphosphatase 3 isoform 2"/>
    <property type="match status" value="1"/>
</dbReference>
<evidence type="ECO:0000256" key="1">
    <source>
        <dbReference type="ARBA" id="ARBA00008408"/>
    </source>
</evidence>
<keyword evidence="8" id="KW-0511">Multifunctional enzyme</keyword>
<evidence type="ECO:0000313" key="12">
    <source>
        <dbReference type="EMBL" id="KAK9890618.1"/>
    </source>
</evidence>
<evidence type="ECO:0000313" key="13">
    <source>
        <dbReference type="Proteomes" id="UP001431783"/>
    </source>
</evidence>
<feature type="binding site" evidence="10">
    <location>
        <begin position="253"/>
        <end position="260"/>
    </location>
    <ligand>
        <name>substrate</name>
    </ligand>
</feature>
<dbReference type="PRINTS" id="PR00991">
    <property type="entry name" value="6PFRUCTKNASE"/>
</dbReference>
<keyword evidence="4" id="KW-0547">Nucleotide-binding</keyword>
<dbReference type="Gene3D" id="3.40.50.300">
    <property type="entry name" value="P-loop containing nucleotide triphosphate hydrolases"/>
    <property type="match status" value="1"/>
</dbReference>
<dbReference type="Pfam" id="PF00300">
    <property type="entry name" value="His_Phos_1"/>
    <property type="match status" value="1"/>
</dbReference>
<dbReference type="GO" id="GO:0003873">
    <property type="term" value="F:6-phosphofructo-2-kinase activity"/>
    <property type="evidence" value="ECO:0007669"/>
    <property type="project" value="InterPro"/>
</dbReference>
<keyword evidence="13" id="KW-1185">Reference proteome</keyword>
<keyword evidence="6" id="KW-0378">Hydrolase</keyword>
<dbReference type="InterPro" id="IPR027417">
    <property type="entry name" value="P-loop_NTPase"/>
</dbReference>
<dbReference type="PANTHER" id="PTHR10606">
    <property type="entry name" value="6-PHOSPHOFRUCTO-2-KINASE/FRUCTOSE-2,6-BISPHOSPHATASE"/>
    <property type="match status" value="1"/>
</dbReference>
<dbReference type="SUPFAM" id="SSF53254">
    <property type="entry name" value="Phosphoglycerate mutase-like"/>
    <property type="match status" value="1"/>
</dbReference>
<dbReference type="FunFam" id="3.40.50.1240:FF:000001">
    <property type="entry name" value="6-phosphofructo-2-kinase/fructose-2, 6-bisphosphatase 3 isoform 2"/>
    <property type="match status" value="1"/>
</dbReference>
<evidence type="ECO:0000256" key="3">
    <source>
        <dbReference type="ARBA" id="ARBA00022679"/>
    </source>
</evidence>
<evidence type="ECO:0000256" key="2">
    <source>
        <dbReference type="ARBA" id="ARBA00022553"/>
    </source>
</evidence>
<dbReference type="GO" id="GO:0005524">
    <property type="term" value="F:ATP binding"/>
    <property type="evidence" value="ECO:0007669"/>
    <property type="project" value="UniProtKB-KW"/>
</dbReference>
<dbReference type="CDD" id="cd07067">
    <property type="entry name" value="HP_PGM_like"/>
    <property type="match status" value="1"/>
</dbReference>
<dbReference type="Gene3D" id="3.40.50.1240">
    <property type="entry name" value="Phosphoglycerate mutase-like"/>
    <property type="match status" value="1"/>
</dbReference>
<dbReference type="GO" id="GO:0004331">
    <property type="term" value="F:fructose-2,6-bisphosphate 2-phosphatase activity"/>
    <property type="evidence" value="ECO:0007669"/>
    <property type="project" value="TreeGrafter"/>
</dbReference>
<comment type="similarity">
    <text evidence="1">In the C-terminal section; belongs to the phosphoglycerate mutase family.</text>
</comment>
<evidence type="ECO:0000256" key="5">
    <source>
        <dbReference type="ARBA" id="ARBA00022777"/>
    </source>
</evidence>
<evidence type="ECO:0000256" key="6">
    <source>
        <dbReference type="ARBA" id="ARBA00022801"/>
    </source>
</evidence>
<protein>
    <recommendedName>
        <fullName evidence="11">6-phosphofructo-2-kinase domain-containing protein</fullName>
    </recommendedName>
</protein>
<evidence type="ECO:0000259" key="11">
    <source>
        <dbReference type="Pfam" id="PF01591"/>
    </source>
</evidence>
<dbReference type="GO" id="GO:0006003">
    <property type="term" value="P:fructose 2,6-bisphosphate metabolic process"/>
    <property type="evidence" value="ECO:0007669"/>
    <property type="project" value="InterPro"/>
</dbReference>
<gene>
    <name evidence="12" type="ORF">WA026_011980</name>
</gene>
<dbReference type="Proteomes" id="UP001431783">
    <property type="component" value="Unassembled WGS sequence"/>
</dbReference>
<comment type="caution">
    <text evidence="12">The sequence shown here is derived from an EMBL/GenBank/DDBJ whole genome shotgun (WGS) entry which is preliminary data.</text>
</comment>
<dbReference type="PIRSF" id="PIRSF000709">
    <property type="entry name" value="6PFK_2-Ptase"/>
    <property type="match status" value="1"/>
</dbReference>
<accession>A0AAW1V6A6</accession>
<sequence length="480" mass="55703">MNLDLNLYESDDKRSKFARKASVRIGERANYVNSPHVIAMVGLPARGKTYISKKLSRYLNWIGINTRMFNVGEYRRHATSDYRNHDFFRADNAEAMAIRNQCAEEALEDVCNWLENGGGEVAVFDATNSTLERREKIRDVIVNKMGFKLFFVESVCDDPAIIEQNIMEVKISSPDYKNMNKDTALNDFLQRIRHYEEKYQPLDEKVESNKSFMKIYNTGEKVLVHKHEGHVQARIVYYLMNIHITPRTIYLTRHGESEQNLEGRIGGDSNLSPRGEEYARALAKYIEEQKIDGLRIWTSWLKRTIQTVGELRRAPQERWKALNEIDAGVCEEMTYSEIKKQYPDEFAARDLNKFAYRYPRGESYEDLVARLEPVIMELERQGNVLVVSHQAVLRCLLAYFLDKTADELPYLKVPLHTVIKLTPVAYGCRVEHVSLNIEAVDTHRANQRYQEVKDSWCLTVLKKNLIACRCCQLLILIVLS</sequence>
<keyword evidence="7" id="KW-0067">ATP-binding</keyword>
<dbReference type="GO" id="GO:0005829">
    <property type="term" value="C:cytosol"/>
    <property type="evidence" value="ECO:0007669"/>
    <property type="project" value="TreeGrafter"/>
</dbReference>
<keyword evidence="5" id="KW-0418">Kinase</keyword>
<dbReference type="PROSITE" id="PS00175">
    <property type="entry name" value="PG_MUTASE"/>
    <property type="match status" value="1"/>
</dbReference>
<dbReference type="InterPro" id="IPR029033">
    <property type="entry name" value="His_PPase_superfam"/>
</dbReference>
<dbReference type="SUPFAM" id="SSF52540">
    <property type="entry name" value="P-loop containing nucleoside triphosphate hydrolases"/>
    <property type="match status" value="1"/>
</dbReference>
<proteinExistence type="inferred from homology"/>
<dbReference type="InterPro" id="IPR013078">
    <property type="entry name" value="His_Pase_superF_clade-1"/>
</dbReference>
<dbReference type="InterPro" id="IPR013079">
    <property type="entry name" value="6Phosfructo_kin"/>
</dbReference>
<feature type="domain" description="6-phosphofructo-2-kinase" evidence="11">
    <location>
        <begin position="31"/>
        <end position="246"/>
    </location>
</feature>
<feature type="active site" description="Tele-phosphohistidine intermediate" evidence="9">
    <location>
        <position position="254"/>
    </location>
</feature>
<dbReference type="PANTHER" id="PTHR10606:SF44">
    <property type="entry name" value="6-PHOSPHOFRUCTO 2-KINASE_FRUCTOSE 2,6-BISPHOSPHATASE LONG FORM"/>
    <property type="match status" value="1"/>
</dbReference>
<reference evidence="12 13" key="1">
    <citation type="submission" date="2023-03" db="EMBL/GenBank/DDBJ databases">
        <title>Genome insight into feeding habits of ladybird beetles.</title>
        <authorList>
            <person name="Li H.-S."/>
            <person name="Huang Y.-H."/>
            <person name="Pang H."/>
        </authorList>
    </citation>
    <scope>NUCLEOTIDE SEQUENCE [LARGE SCALE GENOMIC DNA]</scope>
    <source>
        <strain evidence="12">SYSU_2023b</strain>
        <tissue evidence="12">Whole body</tissue>
    </source>
</reference>
<organism evidence="12 13">
    <name type="scientific">Henosepilachna vigintioctopunctata</name>
    <dbReference type="NCBI Taxonomy" id="420089"/>
    <lineage>
        <taxon>Eukaryota</taxon>
        <taxon>Metazoa</taxon>
        <taxon>Ecdysozoa</taxon>
        <taxon>Arthropoda</taxon>
        <taxon>Hexapoda</taxon>
        <taxon>Insecta</taxon>
        <taxon>Pterygota</taxon>
        <taxon>Neoptera</taxon>
        <taxon>Endopterygota</taxon>
        <taxon>Coleoptera</taxon>
        <taxon>Polyphaga</taxon>
        <taxon>Cucujiformia</taxon>
        <taxon>Coccinelloidea</taxon>
        <taxon>Coccinellidae</taxon>
        <taxon>Epilachninae</taxon>
        <taxon>Epilachnini</taxon>
        <taxon>Henosepilachna</taxon>
    </lineage>
</organism>
<name>A0AAW1V6A6_9CUCU</name>
<feature type="active site" description="Proton donor/acceptor" evidence="9">
    <location>
        <position position="324"/>
    </location>
</feature>
<evidence type="ECO:0000256" key="10">
    <source>
        <dbReference type="PIRSR" id="PIRSR613078-2"/>
    </source>
</evidence>
<evidence type="ECO:0000256" key="7">
    <source>
        <dbReference type="ARBA" id="ARBA00022840"/>
    </source>
</evidence>
<dbReference type="SMART" id="SM00855">
    <property type="entry name" value="PGAM"/>
    <property type="match status" value="1"/>
</dbReference>
<dbReference type="InterPro" id="IPR001345">
    <property type="entry name" value="PG/BPGM_mutase_AS"/>
</dbReference>
<evidence type="ECO:0000256" key="9">
    <source>
        <dbReference type="PIRSR" id="PIRSR613078-1"/>
    </source>
</evidence>
<evidence type="ECO:0000256" key="8">
    <source>
        <dbReference type="ARBA" id="ARBA00023268"/>
    </source>
</evidence>